<feature type="region of interest" description="Disordered" evidence="1">
    <location>
        <begin position="380"/>
        <end position="399"/>
    </location>
</feature>
<proteinExistence type="predicted"/>
<sequence length="449" mass="49383">MFECKAADLKSVQDGYEKEDKIAGHILARYYQYGEYVEKDETVAIIIFVDLAQKGHLGSRGWCHEQGYGSFLKSAAKAKERREMRADEGEEVSLSCPENADDRHEEGADEGEEAYLSCLKKAVQCYQEGAREGDEVSLSCLGVCYHTGKGVPKDEERAVKLFREAADKGYAIAMSNLGTCYFNGNGVEKDVKEAASLFEQAAEEGDPAATCNLGVCYQFGEGKEKSVEQAIEYFKQAADMGCQSAITYLDIMGIAYTPQNQRGEQSRKRKAHPDEEAPARKRRAVANHTEGGSATPINSHFQQYTVGQVEAFVSGMELGPSTEEVAAKFRAARVNGEELASYTCENDMMESLDISMGVAHNVLKKRDEFCANNYLANLGRDAQSSPSQKVPPSPSSPPHRKPTACSLCRSCRCCCSLILRLIGLCFFLLVAVYFLCIFGFLPGCDILED</sequence>
<evidence type="ECO:0000313" key="3">
    <source>
        <dbReference type="EMBL" id="CAE0241694.1"/>
    </source>
</evidence>
<dbReference type="InterPro" id="IPR011990">
    <property type="entry name" value="TPR-like_helical_dom_sf"/>
</dbReference>
<reference evidence="3" key="1">
    <citation type="submission" date="2021-01" db="EMBL/GenBank/DDBJ databases">
        <authorList>
            <person name="Corre E."/>
            <person name="Pelletier E."/>
            <person name="Niang G."/>
            <person name="Scheremetjew M."/>
            <person name="Finn R."/>
            <person name="Kale V."/>
            <person name="Holt S."/>
            <person name="Cochrane G."/>
            <person name="Meng A."/>
            <person name="Brown T."/>
            <person name="Cohen L."/>
        </authorList>
    </citation>
    <scope>NUCLEOTIDE SEQUENCE</scope>
    <source>
        <strain evidence="3">NIES-2562</strain>
    </source>
</reference>
<dbReference type="AlphaFoldDB" id="A0A7S3CZA2"/>
<dbReference type="InterPro" id="IPR006597">
    <property type="entry name" value="Sel1-like"/>
</dbReference>
<keyword evidence="2" id="KW-0812">Transmembrane</keyword>
<keyword evidence="2" id="KW-0472">Membrane</keyword>
<name>A0A7S3CZA2_9EUKA</name>
<dbReference type="PANTHER" id="PTHR45011">
    <property type="entry name" value="DAP3-BINDING CELL DEATH ENHANCER 1"/>
    <property type="match status" value="1"/>
</dbReference>
<dbReference type="InterPro" id="IPR052748">
    <property type="entry name" value="ISR_Activator"/>
</dbReference>
<dbReference type="Pfam" id="PF08238">
    <property type="entry name" value="Sel1"/>
    <property type="match status" value="5"/>
</dbReference>
<protein>
    <submittedName>
        <fullName evidence="3">Uncharacterized protein</fullName>
    </submittedName>
</protein>
<evidence type="ECO:0000256" key="2">
    <source>
        <dbReference type="SAM" id="Phobius"/>
    </source>
</evidence>
<evidence type="ECO:0000256" key="1">
    <source>
        <dbReference type="SAM" id="MobiDB-lite"/>
    </source>
</evidence>
<dbReference type="Gene3D" id="1.25.40.10">
    <property type="entry name" value="Tetratricopeptide repeat domain"/>
    <property type="match status" value="1"/>
</dbReference>
<feature type="region of interest" description="Disordered" evidence="1">
    <location>
        <begin position="259"/>
        <end position="298"/>
    </location>
</feature>
<accession>A0A7S3CZA2</accession>
<keyword evidence="2" id="KW-1133">Transmembrane helix</keyword>
<dbReference type="PANTHER" id="PTHR45011:SF1">
    <property type="entry name" value="DAP3-BINDING CELL DEATH ENHANCER 1"/>
    <property type="match status" value="1"/>
</dbReference>
<dbReference type="SUPFAM" id="SSF81901">
    <property type="entry name" value="HCP-like"/>
    <property type="match status" value="1"/>
</dbReference>
<organism evidence="3">
    <name type="scientific">Palpitomonas bilix</name>
    <dbReference type="NCBI Taxonomy" id="652834"/>
    <lineage>
        <taxon>Eukaryota</taxon>
        <taxon>Eukaryota incertae sedis</taxon>
    </lineage>
</organism>
<dbReference type="EMBL" id="HBIB01006253">
    <property type="protein sequence ID" value="CAE0241694.1"/>
    <property type="molecule type" value="Transcribed_RNA"/>
</dbReference>
<feature type="transmembrane region" description="Helical" evidence="2">
    <location>
        <begin position="417"/>
        <end position="441"/>
    </location>
</feature>
<feature type="region of interest" description="Disordered" evidence="1">
    <location>
        <begin position="82"/>
        <end position="107"/>
    </location>
</feature>
<dbReference type="SMART" id="SM00671">
    <property type="entry name" value="SEL1"/>
    <property type="match status" value="4"/>
</dbReference>
<gene>
    <name evidence="3" type="ORF">PBIL07802_LOCUS3856</name>
</gene>